<name>A0A164Z166_9AGAM</name>
<gene>
    <name evidence="2" type="ORF">SISNIDRAFT_482337</name>
</gene>
<sequence length="441" mass="49722">MTVADITAAYLAQVQAKQPTRRSKRSGGANNLKKVDRKAQAAARAEKWEKIKVDVEKLHIELDQKISAMALTHGLKFKAMRSIVLRLGGHVSTRRRSNRFNALKHCRARVIPDDLSPDERERQERLQEVALDAANASEVSKEDMDQMIVLLNERRENKMRGSRSIEKWRHADVRGTLRRVERELNAMDLRCDSATMMISVRTGLSQRGGPVYYCHGRMRDYIETVLGLNFEELCLLLENWCICQVKGVVQNANARKTALKGKITSLVRQGLRDITNGKCMSMVWKGYRQKMEVENGIRLAGWPSHITFNPHDLSPSQLQLIHDGLSADPPTIYWEKISPTEMETAEAGVNADIASGKIPPRKTRADKGVARGPRKTTKRRKLDDGKAASGRVEVTGKKRRREDEDDSESDESGEDDEDTSGSSDTELEDTEAEDEDEEGDE</sequence>
<evidence type="ECO:0000313" key="2">
    <source>
        <dbReference type="EMBL" id="KZS97434.1"/>
    </source>
</evidence>
<evidence type="ECO:0000256" key="1">
    <source>
        <dbReference type="SAM" id="MobiDB-lite"/>
    </source>
</evidence>
<protein>
    <submittedName>
        <fullName evidence="2">Uncharacterized protein</fullName>
    </submittedName>
</protein>
<dbReference type="AlphaFoldDB" id="A0A164Z166"/>
<reference evidence="2 3" key="1">
    <citation type="journal article" date="2016" name="Mol. Biol. Evol.">
        <title>Comparative Genomics of Early-Diverging Mushroom-Forming Fungi Provides Insights into the Origins of Lignocellulose Decay Capabilities.</title>
        <authorList>
            <person name="Nagy L.G."/>
            <person name="Riley R."/>
            <person name="Tritt A."/>
            <person name="Adam C."/>
            <person name="Daum C."/>
            <person name="Floudas D."/>
            <person name="Sun H."/>
            <person name="Yadav J.S."/>
            <person name="Pangilinan J."/>
            <person name="Larsson K.H."/>
            <person name="Matsuura K."/>
            <person name="Barry K."/>
            <person name="Labutti K."/>
            <person name="Kuo R."/>
            <person name="Ohm R.A."/>
            <person name="Bhattacharya S.S."/>
            <person name="Shirouzu T."/>
            <person name="Yoshinaga Y."/>
            <person name="Martin F.M."/>
            <person name="Grigoriev I.V."/>
            <person name="Hibbett D.S."/>
        </authorList>
    </citation>
    <scope>NUCLEOTIDE SEQUENCE [LARGE SCALE GENOMIC DNA]</scope>
    <source>
        <strain evidence="2 3">HHB9708</strain>
    </source>
</reference>
<dbReference type="STRING" id="1314777.A0A164Z166"/>
<feature type="region of interest" description="Disordered" evidence="1">
    <location>
        <begin position="350"/>
        <end position="441"/>
    </location>
</feature>
<dbReference type="OrthoDB" id="3223825at2759"/>
<dbReference type="Proteomes" id="UP000076722">
    <property type="component" value="Unassembled WGS sequence"/>
</dbReference>
<keyword evidence="3" id="KW-1185">Reference proteome</keyword>
<feature type="region of interest" description="Disordered" evidence="1">
    <location>
        <begin position="17"/>
        <end position="38"/>
    </location>
</feature>
<dbReference type="EMBL" id="KV419397">
    <property type="protein sequence ID" value="KZS97434.1"/>
    <property type="molecule type" value="Genomic_DNA"/>
</dbReference>
<feature type="compositionally biased region" description="Acidic residues" evidence="1">
    <location>
        <begin position="403"/>
        <end position="441"/>
    </location>
</feature>
<accession>A0A164Z166</accession>
<organism evidence="2 3">
    <name type="scientific">Sistotremastrum niveocremeum HHB9708</name>
    <dbReference type="NCBI Taxonomy" id="1314777"/>
    <lineage>
        <taxon>Eukaryota</taxon>
        <taxon>Fungi</taxon>
        <taxon>Dikarya</taxon>
        <taxon>Basidiomycota</taxon>
        <taxon>Agaricomycotina</taxon>
        <taxon>Agaricomycetes</taxon>
        <taxon>Sistotremastrales</taxon>
        <taxon>Sistotremastraceae</taxon>
        <taxon>Sertulicium</taxon>
        <taxon>Sertulicium niveocremeum</taxon>
    </lineage>
</organism>
<evidence type="ECO:0000313" key="3">
    <source>
        <dbReference type="Proteomes" id="UP000076722"/>
    </source>
</evidence>
<proteinExistence type="predicted"/>